<dbReference type="InterPro" id="IPR000515">
    <property type="entry name" value="MetI-like"/>
</dbReference>
<proteinExistence type="inferred from homology"/>
<dbReference type="PANTHER" id="PTHR43848:SF2">
    <property type="entry name" value="PUTRESCINE TRANSPORT SYSTEM PERMEASE PROTEIN POTI"/>
    <property type="match status" value="1"/>
</dbReference>
<evidence type="ECO:0000313" key="11">
    <source>
        <dbReference type="Proteomes" id="UP000823912"/>
    </source>
</evidence>
<dbReference type="CDD" id="cd06261">
    <property type="entry name" value="TM_PBP2"/>
    <property type="match status" value="1"/>
</dbReference>
<evidence type="ECO:0000256" key="7">
    <source>
        <dbReference type="ARBA" id="ARBA00023136"/>
    </source>
</evidence>
<evidence type="ECO:0000256" key="2">
    <source>
        <dbReference type="ARBA" id="ARBA00007069"/>
    </source>
</evidence>
<protein>
    <submittedName>
        <fullName evidence="10">ABC transporter permease subunit</fullName>
    </submittedName>
</protein>
<dbReference type="EMBL" id="DVHM01000170">
    <property type="protein sequence ID" value="HIR71580.1"/>
    <property type="molecule type" value="Genomic_DNA"/>
</dbReference>
<dbReference type="Proteomes" id="UP000823912">
    <property type="component" value="Unassembled WGS sequence"/>
</dbReference>
<feature type="transmembrane region" description="Helical" evidence="8">
    <location>
        <begin position="9"/>
        <end position="30"/>
    </location>
</feature>
<feature type="domain" description="ABC transmembrane type-1" evidence="9">
    <location>
        <begin position="60"/>
        <end position="253"/>
    </location>
</feature>
<dbReference type="PANTHER" id="PTHR43848">
    <property type="entry name" value="PUTRESCINE TRANSPORT SYSTEM PERMEASE PROTEIN POTI"/>
    <property type="match status" value="1"/>
</dbReference>
<dbReference type="AlphaFoldDB" id="A0A9D1EAX3"/>
<dbReference type="Gene3D" id="1.10.3720.10">
    <property type="entry name" value="MetI-like"/>
    <property type="match status" value="1"/>
</dbReference>
<evidence type="ECO:0000256" key="8">
    <source>
        <dbReference type="RuleBase" id="RU363032"/>
    </source>
</evidence>
<dbReference type="Pfam" id="PF00528">
    <property type="entry name" value="BPD_transp_1"/>
    <property type="match status" value="1"/>
</dbReference>
<comment type="caution">
    <text evidence="10">The sequence shown here is derived from an EMBL/GenBank/DDBJ whole genome shotgun (WGS) entry which is preliminary data.</text>
</comment>
<evidence type="ECO:0000256" key="3">
    <source>
        <dbReference type="ARBA" id="ARBA00022448"/>
    </source>
</evidence>
<dbReference type="GO" id="GO:0005886">
    <property type="term" value="C:plasma membrane"/>
    <property type="evidence" value="ECO:0007669"/>
    <property type="project" value="UniProtKB-SubCell"/>
</dbReference>
<keyword evidence="6 8" id="KW-1133">Transmembrane helix</keyword>
<dbReference type="GO" id="GO:0055085">
    <property type="term" value="P:transmembrane transport"/>
    <property type="evidence" value="ECO:0007669"/>
    <property type="project" value="InterPro"/>
</dbReference>
<evidence type="ECO:0000256" key="5">
    <source>
        <dbReference type="ARBA" id="ARBA00022692"/>
    </source>
</evidence>
<evidence type="ECO:0000313" key="10">
    <source>
        <dbReference type="EMBL" id="HIR71580.1"/>
    </source>
</evidence>
<dbReference type="InterPro" id="IPR051789">
    <property type="entry name" value="Bact_Polyamine_Transport"/>
</dbReference>
<feature type="transmembrane region" description="Helical" evidence="8">
    <location>
        <begin position="234"/>
        <end position="253"/>
    </location>
</feature>
<feature type="transmembrane region" description="Helical" evidence="8">
    <location>
        <begin position="59"/>
        <end position="90"/>
    </location>
</feature>
<sequence length="271" mass="29522">MAKRRLQSLWLFLVLLFLYAPILLLAVYSFTDAAMIGSIRSFSLHNYVSLFTMEELRDMILGTLVLTLAVAVISTLLGTLGAVGAFYAGGKKKRVMDLFNQIPVVNADVVTGFSVCVLMIVLLEVDKSTYLPLVVGLSCLSTPFVYLSVLPRLKQMDPGLYEAALDLGCTPADALRKVVFPQIAPGVISGFLLSVTLTLDDYFITTYTKPAAFDTISTYVVNATKGAQTQVKTALWALSTVIFLVAVLAVVLMNRTRTSEKTSGGRREEGR</sequence>
<keyword evidence="7 8" id="KW-0472">Membrane</keyword>
<evidence type="ECO:0000256" key="6">
    <source>
        <dbReference type="ARBA" id="ARBA00022989"/>
    </source>
</evidence>
<dbReference type="SUPFAM" id="SSF161098">
    <property type="entry name" value="MetI-like"/>
    <property type="match status" value="1"/>
</dbReference>
<gene>
    <name evidence="10" type="ORF">IAA55_09905</name>
</gene>
<dbReference type="InterPro" id="IPR035906">
    <property type="entry name" value="MetI-like_sf"/>
</dbReference>
<evidence type="ECO:0000259" key="9">
    <source>
        <dbReference type="PROSITE" id="PS50928"/>
    </source>
</evidence>
<evidence type="ECO:0000256" key="4">
    <source>
        <dbReference type="ARBA" id="ARBA00022475"/>
    </source>
</evidence>
<organism evidence="10 11">
    <name type="scientific">Candidatus Pullilachnospira gallistercoris</name>
    <dbReference type="NCBI Taxonomy" id="2840911"/>
    <lineage>
        <taxon>Bacteria</taxon>
        <taxon>Bacillati</taxon>
        <taxon>Bacillota</taxon>
        <taxon>Clostridia</taxon>
        <taxon>Lachnospirales</taxon>
        <taxon>Lachnospiraceae</taxon>
        <taxon>Lachnospiraceae incertae sedis</taxon>
        <taxon>Candidatus Pullilachnospira</taxon>
    </lineage>
</organism>
<name>A0A9D1EAX3_9FIRM</name>
<feature type="transmembrane region" description="Helical" evidence="8">
    <location>
        <begin position="129"/>
        <end position="149"/>
    </location>
</feature>
<accession>A0A9D1EAX3</accession>
<evidence type="ECO:0000256" key="1">
    <source>
        <dbReference type="ARBA" id="ARBA00004651"/>
    </source>
</evidence>
<feature type="transmembrane region" description="Helical" evidence="8">
    <location>
        <begin position="102"/>
        <end position="123"/>
    </location>
</feature>
<reference evidence="10" key="1">
    <citation type="submission" date="2020-10" db="EMBL/GenBank/DDBJ databases">
        <authorList>
            <person name="Gilroy R."/>
        </authorList>
    </citation>
    <scope>NUCLEOTIDE SEQUENCE</scope>
    <source>
        <strain evidence="10">ChiSjej5B23-6657</strain>
    </source>
</reference>
<comment type="subcellular location">
    <subcellularLocation>
        <location evidence="1 8">Cell membrane</location>
        <topology evidence="1 8">Multi-pass membrane protein</topology>
    </subcellularLocation>
</comment>
<comment type="similarity">
    <text evidence="2">Belongs to the binding-protein-dependent transport system permease family. CysTW subfamily.</text>
</comment>
<reference evidence="10" key="2">
    <citation type="journal article" date="2021" name="PeerJ">
        <title>Extensive microbial diversity within the chicken gut microbiome revealed by metagenomics and culture.</title>
        <authorList>
            <person name="Gilroy R."/>
            <person name="Ravi A."/>
            <person name="Getino M."/>
            <person name="Pursley I."/>
            <person name="Horton D.L."/>
            <person name="Alikhan N.F."/>
            <person name="Baker D."/>
            <person name="Gharbi K."/>
            <person name="Hall N."/>
            <person name="Watson M."/>
            <person name="Adriaenssens E.M."/>
            <person name="Foster-Nyarko E."/>
            <person name="Jarju S."/>
            <person name="Secka A."/>
            <person name="Antonio M."/>
            <person name="Oren A."/>
            <person name="Chaudhuri R.R."/>
            <person name="La Ragione R."/>
            <person name="Hildebrand F."/>
            <person name="Pallen M.J."/>
        </authorList>
    </citation>
    <scope>NUCLEOTIDE SEQUENCE</scope>
    <source>
        <strain evidence="10">ChiSjej5B23-6657</strain>
    </source>
</reference>
<dbReference type="PROSITE" id="PS50928">
    <property type="entry name" value="ABC_TM1"/>
    <property type="match status" value="1"/>
</dbReference>
<keyword evidence="5 8" id="KW-0812">Transmembrane</keyword>
<keyword evidence="4" id="KW-1003">Cell membrane</keyword>
<keyword evidence="3 8" id="KW-0813">Transport</keyword>